<evidence type="ECO:0000313" key="1">
    <source>
        <dbReference type="EMBL" id="CAB4177919.1"/>
    </source>
</evidence>
<accession>A0A6J5Q143</accession>
<name>A0A6J5Q143_9CAUD</name>
<sequence>MVAIFTTYNASGAGHLDRDVSDFVVNVAPREAPFFNLIGTNKGSARVKENVTDDLATAVSTNAAVEGADLVDKTISTRPVEKNYMQIFTNTINISGTQEEVVKFGNVTSEIAYQIQKAYKELARDVESSLINGVSATGTTAVARTMSGLVEKITTNTATASTSSATWTGTAAADLAAYETLFNDLLNLGWTNGTSFDTVFVGGTQKRRISKLTTNVTRNVAASEKTQILSINSYDSDFGVVDIILDRYVGTTLILAVALDMWEVSYLRGFKQTPLAKTGDASRFSVIGELTLDGKTEKGAGKITAS</sequence>
<proteinExistence type="predicted"/>
<gene>
    <name evidence="1" type="ORF">UFOVP1009_14</name>
</gene>
<dbReference type="InterPro" id="IPR035198">
    <property type="entry name" value="SU10_MCP"/>
</dbReference>
<reference evidence="1" key="1">
    <citation type="submission" date="2020-05" db="EMBL/GenBank/DDBJ databases">
        <authorList>
            <person name="Chiriac C."/>
            <person name="Salcher M."/>
            <person name="Ghai R."/>
            <person name="Kavagutti S V."/>
        </authorList>
    </citation>
    <scope>NUCLEOTIDE SEQUENCE</scope>
</reference>
<dbReference type="Pfam" id="PF17236">
    <property type="entry name" value="SU10_MCP"/>
    <property type="match status" value="1"/>
</dbReference>
<dbReference type="EMBL" id="LR796957">
    <property type="protein sequence ID" value="CAB4177919.1"/>
    <property type="molecule type" value="Genomic_DNA"/>
</dbReference>
<organism evidence="1">
    <name type="scientific">uncultured Caudovirales phage</name>
    <dbReference type="NCBI Taxonomy" id="2100421"/>
    <lineage>
        <taxon>Viruses</taxon>
        <taxon>Duplodnaviria</taxon>
        <taxon>Heunggongvirae</taxon>
        <taxon>Uroviricota</taxon>
        <taxon>Caudoviricetes</taxon>
        <taxon>Peduoviridae</taxon>
        <taxon>Maltschvirus</taxon>
        <taxon>Maltschvirus maltsch</taxon>
    </lineage>
</organism>
<protein>
    <submittedName>
        <fullName evidence="1">Uncharacterized protein</fullName>
    </submittedName>
</protein>